<keyword evidence="1" id="KW-0436">Ligase</keyword>
<sequence length="138" mass="15110">MYSEDIEILEVVQKALKPFQAFPDALSGEWCVTLSYVRPVNTARSDLLDKSSLVDPWLRAKYIPNEKTDAVKHRAVLEVESLLSDQGSCQPDPAVPTVHEPAELKAAVAPKKSSSLASFFKQSTATSDALTHREAIGN</sequence>
<dbReference type="AlphaFoldDB" id="A0AAD3MIU9"/>
<accession>A0AAD3MIU9</accession>
<protein>
    <submittedName>
        <fullName evidence="1">E3 SUMO-protein ligase ZBED1</fullName>
    </submittedName>
</protein>
<dbReference type="EMBL" id="BRZM01000020">
    <property type="protein sequence ID" value="GLD54970.1"/>
    <property type="molecule type" value="Genomic_DNA"/>
</dbReference>
<evidence type="ECO:0000313" key="2">
    <source>
        <dbReference type="Proteomes" id="UP001279410"/>
    </source>
</evidence>
<evidence type="ECO:0000313" key="1">
    <source>
        <dbReference type="EMBL" id="GLD54970.1"/>
    </source>
</evidence>
<dbReference type="GO" id="GO:0016874">
    <property type="term" value="F:ligase activity"/>
    <property type="evidence" value="ECO:0007669"/>
    <property type="project" value="UniProtKB-KW"/>
</dbReference>
<proteinExistence type="predicted"/>
<name>A0AAD3MIU9_LATJO</name>
<comment type="caution">
    <text evidence="1">The sequence shown here is derived from an EMBL/GenBank/DDBJ whole genome shotgun (WGS) entry which is preliminary data.</text>
</comment>
<organism evidence="1 2">
    <name type="scientific">Lates japonicus</name>
    <name type="common">Japanese lates</name>
    <dbReference type="NCBI Taxonomy" id="270547"/>
    <lineage>
        <taxon>Eukaryota</taxon>
        <taxon>Metazoa</taxon>
        <taxon>Chordata</taxon>
        <taxon>Craniata</taxon>
        <taxon>Vertebrata</taxon>
        <taxon>Euteleostomi</taxon>
        <taxon>Actinopterygii</taxon>
        <taxon>Neopterygii</taxon>
        <taxon>Teleostei</taxon>
        <taxon>Neoteleostei</taxon>
        <taxon>Acanthomorphata</taxon>
        <taxon>Carangaria</taxon>
        <taxon>Carangaria incertae sedis</taxon>
        <taxon>Centropomidae</taxon>
        <taxon>Lates</taxon>
    </lineage>
</organism>
<keyword evidence="2" id="KW-1185">Reference proteome</keyword>
<reference evidence="1" key="1">
    <citation type="submission" date="2022-08" db="EMBL/GenBank/DDBJ databases">
        <title>Genome sequencing of akame (Lates japonicus).</title>
        <authorList>
            <person name="Hashiguchi Y."/>
            <person name="Takahashi H."/>
        </authorList>
    </citation>
    <scope>NUCLEOTIDE SEQUENCE</scope>
    <source>
        <strain evidence="1">Kochi</strain>
    </source>
</reference>
<gene>
    <name evidence="1" type="ORF">AKAME5_000752300</name>
</gene>
<dbReference type="Proteomes" id="UP001279410">
    <property type="component" value="Unassembled WGS sequence"/>
</dbReference>